<dbReference type="Proteomes" id="UP001152561">
    <property type="component" value="Unassembled WGS sequence"/>
</dbReference>
<evidence type="ECO:0000313" key="1">
    <source>
        <dbReference type="EMBL" id="KAJ8526413.1"/>
    </source>
</evidence>
<evidence type="ECO:0000313" key="2">
    <source>
        <dbReference type="Proteomes" id="UP001152561"/>
    </source>
</evidence>
<dbReference type="AlphaFoldDB" id="A0A9Q1QSD4"/>
<dbReference type="EMBL" id="JAJAGQ010000024">
    <property type="protein sequence ID" value="KAJ8526413.1"/>
    <property type="molecule type" value="Genomic_DNA"/>
</dbReference>
<name>A0A9Q1QSD4_9SOLA</name>
<accession>A0A9Q1QSD4</accession>
<proteinExistence type="predicted"/>
<keyword evidence="2" id="KW-1185">Reference proteome</keyword>
<gene>
    <name evidence="1" type="ORF">K7X08_028890</name>
</gene>
<organism evidence="1 2">
    <name type="scientific">Anisodus acutangulus</name>
    <dbReference type="NCBI Taxonomy" id="402998"/>
    <lineage>
        <taxon>Eukaryota</taxon>
        <taxon>Viridiplantae</taxon>
        <taxon>Streptophyta</taxon>
        <taxon>Embryophyta</taxon>
        <taxon>Tracheophyta</taxon>
        <taxon>Spermatophyta</taxon>
        <taxon>Magnoliopsida</taxon>
        <taxon>eudicotyledons</taxon>
        <taxon>Gunneridae</taxon>
        <taxon>Pentapetalae</taxon>
        <taxon>asterids</taxon>
        <taxon>lamiids</taxon>
        <taxon>Solanales</taxon>
        <taxon>Solanaceae</taxon>
        <taxon>Solanoideae</taxon>
        <taxon>Hyoscyameae</taxon>
        <taxon>Anisodus</taxon>
    </lineage>
</organism>
<comment type="caution">
    <text evidence="1">The sequence shown here is derived from an EMBL/GenBank/DDBJ whole genome shotgun (WGS) entry which is preliminary data.</text>
</comment>
<protein>
    <submittedName>
        <fullName evidence="1">Uncharacterized protein</fullName>
    </submittedName>
</protein>
<reference evidence="2" key="1">
    <citation type="journal article" date="2023" name="Proc. Natl. Acad. Sci. U.S.A.">
        <title>Genomic and structural basis for evolution of tropane alkaloid biosynthesis.</title>
        <authorList>
            <person name="Wanga Y.-J."/>
            <person name="Taina T."/>
            <person name="Yua J.-Y."/>
            <person name="Lia J."/>
            <person name="Xua B."/>
            <person name="Chenc J."/>
            <person name="D'Auriad J.C."/>
            <person name="Huanga J.-P."/>
            <person name="Huanga S.-X."/>
        </authorList>
    </citation>
    <scope>NUCLEOTIDE SEQUENCE [LARGE SCALE GENOMIC DNA]</scope>
    <source>
        <strain evidence="2">cv. KIB-2019</strain>
    </source>
</reference>
<sequence length="69" mass="7979">MHHLFCSVRQALEPPKDDAIMSAISLLYEVRIRGRIIFKKGRMIQYWGAQLLKLLQGIVLEAEPRTSKL</sequence>